<dbReference type="AlphaFoldDB" id="A0A4V3XA88"/>
<accession>A0A4V3XA88</accession>
<organism evidence="2 3">
    <name type="scientific">Hermanssonia centrifuga</name>
    <dbReference type="NCBI Taxonomy" id="98765"/>
    <lineage>
        <taxon>Eukaryota</taxon>
        <taxon>Fungi</taxon>
        <taxon>Dikarya</taxon>
        <taxon>Basidiomycota</taxon>
        <taxon>Agaricomycotina</taxon>
        <taxon>Agaricomycetes</taxon>
        <taxon>Polyporales</taxon>
        <taxon>Meruliaceae</taxon>
        <taxon>Hermanssonia</taxon>
    </lineage>
</organism>
<dbReference type="InterPro" id="IPR036188">
    <property type="entry name" value="FAD/NAD-bd_sf"/>
</dbReference>
<evidence type="ECO:0000313" key="2">
    <source>
        <dbReference type="EMBL" id="THG97202.1"/>
    </source>
</evidence>
<dbReference type="Gene3D" id="3.50.50.60">
    <property type="entry name" value="FAD/NAD(P)-binding domain"/>
    <property type="match status" value="2"/>
</dbReference>
<sequence>MASEYYQNNNSTFSGFSEENVMSVDPRGFKSLLQSEADTFLKEEQVRLNSTVSVISYTEGGVRVALTDGQILTADYVICTFSLGVLQHQDVQFQPPLPLWKREAIHSMNMGAFSRRISTLPTAILQNELLSVLSSMFPSINTTLPDGTTVPSTIPEPTAMHFHSWNDDPLFRGSYANWPPAFLAEHHANLRADLQGRVWFAGEATSKLYFGYLQGAYFEGQDIGMNVAECIQAGGCLGLEHVELVKNARPYDIV</sequence>
<dbReference type="EMBL" id="SGPJ01000183">
    <property type="protein sequence ID" value="THG97202.1"/>
    <property type="molecule type" value="Genomic_DNA"/>
</dbReference>
<dbReference type="GO" id="GO:0006598">
    <property type="term" value="P:polyamine catabolic process"/>
    <property type="evidence" value="ECO:0007669"/>
    <property type="project" value="TreeGrafter"/>
</dbReference>
<name>A0A4V3XA88_9APHY</name>
<dbReference type="Proteomes" id="UP000309038">
    <property type="component" value="Unassembled WGS sequence"/>
</dbReference>
<protein>
    <recommendedName>
        <fullName evidence="1">Amine oxidase domain-containing protein</fullName>
    </recommendedName>
</protein>
<dbReference type="SUPFAM" id="SSF51905">
    <property type="entry name" value="FAD/NAD(P)-binding domain"/>
    <property type="match status" value="1"/>
</dbReference>
<feature type="domain" description="Amine oxidase" evidence="1">
    <location>
        <begin position="13"/>
        <end position="148"/>
    </location>
</feature>
<dbReference type="Gene3D" id="3.90.660.10">
    <property type="match status" value="2"/>
</dbReference>
<dbReference type="InterPro" id="IPR002937">
    <property type="entry name" value="Amino_oxidase"/>
</dbReference>
<keyword evidence="3" id="KW-1185">Reference proteome</keyword>
<comment type="caution">
    <text evidence="2">The sequence shown here is derived from an EMBL/GenBank/DDBJ whole genome shotgun (WGS) entry which is preliminary data.</text>
</comment>
<dbReference type="Pfam" id="PF01593">
    <property type="entry name" value="Amino_oxidase"/>
    <property type="match status" value="1"/>
</dbReference>
<evidence type="ECO:0000313" key="3">
    <source>
        <dbReference type="Proteomes" id="UP000309038"/>
    </source>
</evidence>
<proteinExistence type="predicted"/>
<dbReference type="InterPro" id="IPR050281">
    <property type="entry name" value="Flavin_monoamine_oxidase"/>
</dbReference>
<gene>
    <name evidence="2" type="ORF">EW026_g4751</name>
</gene>
<dbReference type="GO" id="GO:0016491">
    <property type="term" value="F:oxidoreductase activity"/>
    <property type="evidence" value="ECO:0007669"/>
    <property type="project" value="InterPro"/>
</dbReference>
<reference evidence="2 3" key="1">
    <citation type="submission" date="2019-02" db="EMBL/GenBank/DDBJ databases">
        <title>Genome sequencing of the rare red list fungi Phlebia centrifuga.</title>
        <authorList>
            <person name="Buettner E."/>
            <person name="Kellner H."/>
        </authorList>
    </citation>
    <scope>NUCLEOTIDE SEQUENCE [LARGE SCALE GENOMIC DNA]</scope>
    <source>
        <strain evidence="2 3">DSM 108282</strain>
    </source>
</reference>
<dbReference type="PANTHER" id="PTHR10742:SF313">
    <property type="entry name" value="AMINE OXIDASE"/>
    <property type="match status" value="1"/>
</dbReference>
<dbReference type="PANTHER" id="PTHR10742">
    <property type="entry name" value="FLAVIN MONOAMINE OXIDASE"/>
    <property type="match status" value="1"/>
</dbReference>
<evidence type="ECO:0000259" key="1">
    <source>
        <dbReference type="Pfam" id="PF01593"/>
    </source>
</evidence>